<dbReference type="FunFam" id="3.30.70.270:FF:000020">
    <property type="entry name" value="Transposon Tf2-6 polyprotein-like Protein"/>
    <property type="match status" value="1"/>
</dbReference>
<evidence type="ECO:0000256" key="10">
    <source>
        <dbReference type="SAM" id="MobiDB-lite"/>
    </source>
</evidence>
<dbReference type="GO" id="GO:0006508">
    <property type="term" value="P:proteolysis"/>
    <property type="evidence" value="ECO:0007669"/>
    <property type="project" value="UniProtKB-KW"/>
</dbReference>
<dbReference type="InterPro" id="IPR050951">
    <property type="entry name" value="Retrovirus_Pol_polyprotein"/>
</dbReference>
<organism evidence="12 13">
    <name type="scientific">Gasterosteus aculeatus aculeatus</name>
    <name type="common">three-spined stickleback</name>
    <dbReference type="NCBI Taxonomy" id="481459"/>
    <lineage>
        <taxon>Eukaryota</taxon>
        <taxon>Metazoa</taxon>
        <taxon>Chordata</taxon>
        <taxon>Craniata</taxon>
        <taxon>Vertebrata</taxon>
        <taxon>Euteleostomi</taxon>
        <taxon>Actinopterygii</taxon>
        <taxon>Neopterygii</taxon>
        <taxon>Teleostei</taxon>
        <taxon>Neoteleostei</taxon>
        <taxon>Acanthomorphata</taxon>
        <taxon>Eupercaria</taxon>
        <taxon>Perciformes</taxon>
        <taxon>Cottioidei</taxon>
        <taxon>Gasterosteales</taxon>
        <taxon>Gasterosteidae</taxon>
        <taxon>Gasterosteus</taxon>
    </lineage>
</organism>
<dbReference type="SUPFAM" id="SSF57756">
    <property type="entry name" value="Retrovirus zinc finger-like domains"/>
    <property type="match status" value="1"/>
</dbReference>
<dbReference type="Gene3D" id="2.40.70.10">
    <property type="entry name" value="Acid Proteases"/>
    <property type="match status" value="1"/>
</dbReference>
<dbReference type="Ensembl" id="ENSGACT00000081092.1">
    <property type="protein sequence ID" value="ENSGACP00000069695.1"/>
    <property type="gene ID" value="ENSGACG00000024053.1"/>
</dbReference>
<dbReference type="Gene3D" id="4.10.60.10">
    <property type="entry name" value="Zinc finger, CCHC-type"/>
    <property type="match status" value="1"/>
</dbReference>
<dbReference type="GO" id="GO:0016779">
    <property type="term" value="F:nucleotidyltransferase activity"/>
    <property type="evidence" value="ECO:0007669"/>
    <property type="project" value="UniProtKB-KW"/>
</dbReference>
<evidence type="ECO:0000256" key="6">
    <source>
        <dbReference type="ARBA" id="ARBA00022759"/>
    </source>
</evidence>
<dbReference type="Gene3D" id="3.30.70.270">
    <property type="match status" value="2"/>
</dbReference>
<dbReference type="CDD" id="cd09274">
    <property type="entry name" value="RNase_HI_RT_Ty3"/>
    <property type="match status" value="1"/>
</dbReference>
<evidence type="ECO:0000256" key="4">
    <source>
        <dbReference type="ARBA" id="ARBA00022722"/>
    </source>
</evidence>
<evidence type="ECO:0000313" key="12">
    <source>
        <dbReference type="Ensembl" id="ENSGACP00000069695.1"/>
    </source>
</evidence>
<evidence type="ECO:0000259" key="11">
    <source>
        <dbReference type="PROSITE" id="PS50158"/>
    </source>
</evidence>
<keyword evidence="9" id="KW-0863">Zinc-finger</keyword>
<dbReference type="PROSITE" id="PS50158">
    <property type="entry name" value="ZF_CCHC"/>
    <property type="match status" value="1"/>
</dbReference>
<keyword evidence="1" id="KW-0645">Protease</keyword>
<keyword evidence="6" id="KW-0255">Endonuclease</keyword>
<dbReference type="Proteomes" id="UP000007635">
    <property type="component" value="Chromosome XVI"/>
</dbReference>
<keyword evidence="5" id="KW-0064">Aspartyl protease</keyword>
<dbReference type="GO" id="GO:0004519">
    <property type="term" value="F:endonuclease activity"/>
    <property type="evidence" value="ECO:0007669"/>
    <property type="project" value="UniProtKB-KW"/>
</dbReference>
<keyword evidence="3" id="KW-0548">Nucleotidyltransferase</keyword>
<reference evidence="12" key="3">
    <citation type="submission" date="2025-09" db="UniProtKB">
        <authorList>
            <consortium name="Ensembl"/>
        </authorList>
    </citation>
    <scope>IDENTIFICATION</scope>
</reference>
<dbReference type="InterPro" id="IPR036875">
    <property type="entry name" value="Znf_CCHC_sf"/>
</dbReference>
<evidence type="ECO:0000256" key="8">
    <source>
        <dbReference type="ARBA" id="ARBA00023268"/>
    </source>
</evidence>
<reference evidence="12 13" key="1">
    <citation type="journal article" date="2021" name="G3 (Bethesda)">
        <title>Improved contiguity of the threespine stickleback genome using long-read sequencing.</title>
        <authorList>
            <person name="Nath S."/>
            <person name="Shaw D.E."/>
            <person name="White M.A."/>
        </authorList>
    </citation>
    <scope>NUCLEOTIDE SEQUENCE [LARGE SCALE GENOMIC DNA]</scope>
    <source>
        <strain evidence="12 13">Lake Benthic</strain>
    </source>
</reference>
<keyword evidence="6" id="KW-0378">Hydrolase</keyword>
<dbReference type="GO" id="GO:0003677">
    <property type="term" value="F:DNA binding"/>
    <property type="evidence" value="ECO:0007669"/>
    <property type="project" value="UniProtKB-KW"/>
</dbReference>
<dbReference type="InterPro" id="IPR021109">
    <property type="entry name" value="Peptidase_aspartic_dom_sf"/>
</dbReference>
<dbReference type="InterPro" id="IPR043128">
    <property type="entry name" value="Rev_trsase/Diguanyl_cyclase"/>
</dbReference>
<keyword evidence="8" id="KW-0511">Multifunctional enzyme</keyword>
<evidence type="ECO:0000256" key="3">
    <source>
        <dbReference type="ARBA" id="ARBA00022695"/>
    </source>
</evidence>
<keyword evidence="9" id="KW-0479">Metal-binding</keyword>
<dbReference type="SUPFAM" id="SSF56672">
    <property type="entry name" value="DNA/RNA polymerases"/>
    <property type="match status" value="1"/>
</dbReference>
<reference evidence="12" key="2">
    <citation type="submission" date="2025-08" db="UniProtKB">
        <authorList>
            <consortium name="Ensembl"/>
        </authorList>
    </citation>
    <scope>IDENTIFICATION</scope>
</reference>
<keyword evidence="13" id="KW-1185">Reference proteome</keyword>
<dbReference type="InterPro" id="IPR043502">
    <property type="entry name" value="DNA/RNA_pol_sf"/>
</dbReference>
<dbReference type="SMART" id="SM00343">
    <property type="entry name" value="ZnF_C2HC"/>
    <property type="match status" value="1"/>
</dbReference>
<dbReference type="InterPro" id="IPR041577">
    <property type="entry name" value="RT_RNaseH_2"/>
</dbReference>
<protein>
    <recommendedName>
        <fullName evidence="11">CCHC-type domain-containing protein</fullName>
    </recommendedName>
</protein>
<evidence type="ECO:0000256" key="5">
    <source>
        <dbReference type="ARBA" id="ARBA00022750"/>
    </source>
</evidence>
<proteinExistence type="predicted"/>
<feature type="compositionally biased region" description="Basic and acidic residues" evidence="10">
    <location>
        <begin position="88"/>
        <end position="108"/>
    </location>
</feature>
<evidence type="ECO:0000256" key="9">
    <source>
        <dbReference type="PROSITE-ProRule" id="PRU00047"/>
    </source>
</evidence>
<evidence type="ECO:0000256" key="2">
    <source>
        <dbReference type="ARBA" id="ARBA00022679"/>
    </source>
</evidence>
<dbReference type="InterPro" id="IPR005162">
    <property type="entry name" value="Retrotrans_gag_dom"/>
</dbReference>
<feature type="domain" description="CCHC-type" evidence="11">
    <location>
        <begin position="148"/>
        <end position="162"/>
    </location>
</feature>
<dbReference type="PANTHER" id="PTHR37984:SF5">
    <property type="entry name" value="PROTEIN NYNRIN-LIKE"/>
    <property type="match status" value="1"/>
</dbReference>
<name>A0AAQ4S202_GASAC</name>
<keyword evidence="2" id="KW-0808">Transferase</keyword>
<dbReference type="Pfam" id="PF17919">
    <property type="entry name" value="RT_RNaseH_2"/>
    <property type="match status" value="1"/>
</dbReference>
<evidence type="ECO:0000313" key="13">
    <source>
        <dbReference type="Proteomes" id="UP000007635"/>
    </source>
</evidence>
<feature type="region of interest" description="Disordered" evidence="10">
    <location>
        <begin position="88"/>
        <end position="138"/>
    </location>
</feature>
<keyword evidence="9" id="KW-0862">Zinc</keyword>
<evidence type="ECO:0000256" key="7">
    <source>
        <dbReference type="ARBA" id="ARBA00023125"/>
    </source>
</evidence>
<dbReference type="GO" id="GO:0008270">
    <property type="term" value="F:zinc ion binding"/>
    <property type="evidence" value="ECO:0007669"/>
    <property type="project" value="UniProtKB-KW"/>
</dbReference>
<accession>A0AAQ4S202</accession>
<dbReference type="AlphaFoldDB" id="A0AAQ4S202"/>
<evidence type="ECO:0000256" key="1">
    <source>
        <dbReference type="ARBA" id="ARBA00022670"/>
    </source>
</evidence>
<dbReference type="PANTHER" id="PTHR37984">
    <property type="entry name" value="PROTEIN CBG26694"/>
    <property type="match status" value="1"/>
</dbReference>
<dbReference type="GeneTree" id="ENSGT01100000263500"/>
<feature type="region of interest" description="Disordered" evidence="10">
    <location>
        <begin position="625"/>
        <end position="645"/>
    </location>
</feature>
<dbReference type="Pfam" id="PF03732">
    <property type="entry name" value="Retrotrans_gag"/>
    <property type="match status" value="1"/>
</dbReference>
<feature type="compositionally biased region" description="Polar residues" evidence="10">
    <location>
        <begin position="631"/>
        <end position="645"/>
    </location>
</feature>
<keyword evidence="7" id="KW-0238">DNA-binding</keyword>
<dbReference type="GO" id="GO:0004190">
    <property type="term" value="F:aspartic-type endopeptidase activity"/>
    <property type="evidence" value="ECO:0007669"/>
    <property type="project" value="UniProtKB-KW"/>
</dbReference>
<dbReference type="Pfam" id="PF13650">
    <property type="entry name" value="Asp_protease_2"/>
    <property type="match status" value="1"/>
</dbReference>
<dbReference type="CDD" id="cd00303">
    <property type="entry name" value="retropepsin_like"/>
    <property type="match status" value="1"/>
</dbReference>
<dbReference type="InterPro" id="IPR001878">
    <property type="entry name" value="Znf_CCHC"/>
</dbReference>
<keyword evidence="4" id="KW-0540">Nuclease</keyword>
<sequence length="645" mass="72685">MQRLRQVFGHSTSLQEAARRLLKLRQGPRSVSDFSIDFRTLATESGWEDSALMPTFYHGLSESLKDELVNRDWGNTLEDLISLATQLDRRRRERQQEKESRGSDDHPLRGLPHSVPEGTPGPEGETVQLRKTRLSPEERDQRRREWLCFYCGKAGHYRNNCPHRRTREQPLTVSTLFCPNISQHQCLVPVTIIGSRGQATTVPALIDSGSAGNFISQRLVQQLQLATLPCSPPLSITAINNQPLGSGFISQVTVPVTLVVGVLHSEELSLLVIDNVSNDVILGLPWLAFHEPQISWNTNELLRWGDKCVSQCLTKPLRTATIRSTATAATPEVPPAYRDLAAVFSKASAECLPPHRPWDCAIDLVPGATLPRDLEAHVRHVRQVLDKLLENHLYVKLEKCEFHQTQVQFLGYIISPQGVQMDEGKVKAVMNWPEPQTIKELQRFLGFANFYRRFVRNFSSVAAPLTSLFKGSSKKLRWNEAAASAFRKLKDMFTSAPVLRHPDPALPFVVEVDASETGVGGVLSQRQGKPAKLHPCAFFSHKLTSAERNYDVGNRELLAVKLAFEEWRHWLEGAKHPFLVLTDHRNLEYIQSAKRLNPRQARWSLFFTRFDFILSYRPGSKNGKADALSRLQESASSQDTPGPIL</sequence>